<dbReference type="EMBL" id="CAEZWI010000123">
    <property type="protein sequence ID" value="CAB4658432.1"/>
    <property type="molecule type" value="Genomic_DNA"/>
</dbReference>
<evidence type="ECO:0000259" key="2">
    <source>
        <dbReference type="Pfam" id="PF01636"/>
    </source>
</evidence>
<dbReference type="SUPFAM" id="SSF56112">
    <property type="entry name" value="Protein kinase-like (PK-like)"/>
    <property type="match status" value="1"/>
</dbReference>
<feature type="domain" description="Aminoglycoside phosphotransferase" evidence="2">
    <location>
        <begin position="37"/>
        <end position="273"/>
    </location>
</feature>
<dbReference type="Gene3D" id="1.20.1270.170">
    <property type="match status" value="1"/>
</dbReference>
<dbReference type="PANTHER" id="PTHR21064">
    <property type="entry name" value="AMINOGLYCOSIDE PHOSPHOTRANSFERASE DOMAIN-CONTAINING PROTEIN-RELATED"/>
    <property type="match status" value="1"/>
</dbReference>
<evidence type="ECO:0000313" key="3">
    <source>
        <dbReference type="EMBL" id="CAB4658432.1"/>
    </source>
</evidence>
<dbReference type="GO" id="GO:0004413">
    <property type="term" value="F:homoserine kinase activity"/>
    <property type="evidence" value="ECO:0007669"/>
    <property type="project" value="TreeGrafter"/>
</dbReference>
<reference evidence="3" key="1">
    <citation type="submission" date="2020-05" db="EMBL/GenBank/DDBJ databases">
        <authorList>
            <person name="Chiriac C."/>
            <person name="Salcher M."/>
            <person name="Ghai R."/>
            <person name="Kavagutti S V."/>
        </authorList>
    </citation>
    <scope>NUCLEOTIDE SEQUENCE</scope>
</reference>
<evidence type="ECO:0000256" key="1">
    <source>
        <dbReference type="ARBA" id="ARBA00038240"/>
    </source>
</evidence>
<comment type="similarity">
    <text evidence="1">Belongs to the pseudomonas-type ThrB family.</text>
</comment>
<dbReference type="InterPro" id="IPR002575">
    <property type="entry name" value="Aminoglycoside_PTrfase"/>
</dbReference>
<gene>
    <name evidence="3" type="ORF">UFOPK2237_00921</name>
</gene>
<dbReference type="InterPro" id="IPR011009">
    <property type="entry name" value="Kinase-like_dom_sf"/>
</dbReference>
<dbReference type="Gene3D" id="3.30.200.70">
    <property type="match status" value="1"/>
</dbReference>
<dbReference type="GO" id="GO:0009088">
    <property type="term" value="P:threonine biosynthetic process"/>
    <property type="evidence" value="ECO:0007669"/>
    <property type="project" value="TreeGrafter"/>
</dbReference>
<dbReference type="InterPro" id="IPR050249">
    <property type="entry name" value="Pseudomonas-type_ThrB"/>
</dbReference>
<protein>
    <submittedName>
        <fullName evidence="3">Unannotated protein</fullName>
    </submittedName>
</protein>
<dbReference type="AlphaFoldDB" id="A0A6J6L9Z0"/>
<sequence length="329" mass="37049">MSGYSNEPAKLHEFARDAVAKFGYSPESEVSLLNISENATFKVVDSNTGTDTILRIHRPFYHTAQAIQSELDWVQALREVQLVRTPAILPAGSGEQIILAQDSTGEERHAVMFEFMPGVEPTEDRLVDDFKTLGAITARLHDQSKQWNRPSNFFRFTWDFETALGPNGHWGSWRDGLAMGPSELEILGRLSDTLGSRLERYGKSKDRFGLVHADMRLANLLVADKDVTVIDFDDCGFSWFMYDLGSSVSFIEDHPLIPDMTASWVDGYRSVAELSKEEEAELPTFIMFRRLLLVAWVGSHQDTETGKEMGSNFTKVSCELAENYLSKFA</sequence>
<dbReference type="Pfam" id="PF01636">
    <property type="entry name" value="APH"/>
    <property type="match status" value="1"/>
</dbReference>
<name>A0A6J6L9Z0_9ZZZZ</name>
<organism evidence="3">
    <name type="scientific">freshwater metagenome</name>
    <dbReference type="NCBI Taxonomy" id="449393"/>
    <lineage>
        <taxon>unclassified sequences</taxon>
        <taxon>metagenomes</taxon>
        <taxon>ecological metagenomes</taxon>
    </lineage>
</organism>
<dbReference type="PANTHER" id="PTHR21064:SF6">
    <property type="entry name" value="AMINOGLYCOSIDE PHOSPHOTRANSFERASE DOMAIN-CONTAINING PROTEIN"/>
    <property type="match status" value="1"/>
</dbReference>
<dbReference type="Gene3D" id="1.10.510.10">
    <property type="entry name" value="Transferase(Phosphotransferase) domain 1"/>
    <property type="match status" value="1"/>
</dbReference>
<proteinExistence type="inferred from homology"/>
<accession>A0A6J6L9Z0</accession>